<evidence type="ECO:0000313" key="3">
    <source>
        <dbReference type="Proteomes" id="UP000244064"/>
    </source>
</evidence>
<accession>A0A2T5PAZ3</accession>
<evidence type="ECO:0000256" key="1">
    <source>
        <dbReference type="ARBA" id="ARBA00044755"/>
    </source>
</evidence>
<organism evidence="2 3">
    <name type="scientific">Pseudomonas mangrovi</name>
    <dbReference type="NCBI Taxonomy" id="2161748"/>
    <lineage>
        <taxon>Bacteria</taxon>
        <taxon>Pseudomonadati</taxon>
        <taxon>Pseudomonadota</taxon>
        <taxon>Gammaproteobacteria</taxon>
        <taxon>Pseudomonadales</taxon>
        <taxon>Pseudomonadaceae</taxon>
        <taxon>Pseudomonas</taxon>
    </lineage>
</organism>
<name>A0A2T5PAZ3_9PSED</name>
<dbReference type="PANTHER" id="PTHR35024">
    <property type="entry name" value="HYPOTHETICAL CYTOSOLIC PROTEIN"/>
    <property type="match status" value="1"/>
</dbReference>
<comment type="caution">
    <text evidence="2">The sequence shown here is derived from an EMBL/GenBank/DDBJ whole genome shotgun (WGS) entry which is preliminary data.</text>
</comment>
<dbReference type="RefSeq" id="WP_108106460.1">
    <property type="nucleotide sequence ID" value="NZ_QASN01000013.1"/>
</dbReference>
<dbReference type="InterPro" id="IPR007607">
    <property type="entry name" value="BacA/B"/>
</dbReference>
<dbReference type="Proteomes" id="UP000244064">
    <property type="component" value="Unassembled WGS sequence"/>
</dbReference>
<dbReference type="Pfam" id="PF04519">
    <property type="entry name" value="Bactofilin"/>
    <property type="match status" value="1"/>
</dbReference>
<comment type="similarity">
    <text evidence="1">Belongs to the bactofilin family.</text>
</comment>
<evidence type="ECO:0000313" key="2">
    <source>
        <dbReference type="EMBL" id="PTU74920.1"/>
    </source>
</evidence>
<evidence type="ECO:0008006" key="4">
    <source>
        <dbReference type="Google" id="ProtNLM"/>
    </source>
</evidence>
<proteinExistence type="inferred from homology"/>
<dbReference type="EMBL" id="QASN01000013">
    <property type="protein sequence ID" value="PTU74920.1"/>
    <property type="molecule type" value="Genomic_DNA"/>
</dbReference>
<gene>
    <name evidence="2" type="ORF">DBO85_06545</name>
</gene>
<keyword evidence="3" id="KW-1185">Reference proteome</keyword>
<protein>
    <recommendedName>
        <fullName evidence="4">Cell shape determination protein CcmA</fullName>
    </recommendedName>
</protein>
<dbReference type="AlphaFoldDB" id="A0A2T5PAZ3"/>
<dbReference type="PANTHER" id="PTHR35024:SF4">
    <property type="entry name" value="POLYMER-FORMING CYTOSKELETAL PROTEIN"/>
    <property type="match status" value="1"/>
</dbReference>
<dbReference type="OrthoDB" id="5294247at2"/>
<sequence>MWKKAKGESLQRFSGKTSVIASGAELLGDLHFEGAVQVDGRVRGNLHTSDGVVLVSQDGEVVGEIRAPRVILQGAVKGDVHAAELLELGASARVSGNLYYGVMEMAAGAHIEGRLCRSNSLEAPLELPAGLGSE</sequence>
<reference evidence="2 3" key="1">
    <citation type="submission" date="2018-04" db="EMBL/GenBank/DDBJ databases">
        <title>Pseudomonas sp. nov., isolated from mangrove soil.</title>
        <authorList>
            <person name="Chen C."/>
        </authorList>
    </citation>
    <scope>NUCLEOTIDE SEQUENCE [LARGE SCALE GENOMIC DNA]</scope>
    <source>
        <strain evidence="2 3">TC-11</strain>
    </source>
</reference>